<evidence type="ECO:0000256" key="7">
    <source>
        <dbReference type="ARBA" id="ARBA00023235"/>
    </source>
</evidence>
<keyword evidence="17" id="KW-1185">Reference proteome</keyword>
<dbReference type="SFLD" id="SFLDG01129">
    <property type="entry name" value="C1.5:_HAD__Beta-PGM__Phosphata"/>
    <property type="match status" value="1"/>
</dbReference>
<feature type="binding site" evidence="14">
    <location>
        <position position="13"/>
    </location>
    <ligand>
        <name>Mg(2+)</name>
        <dbReference type="ChEBI" id="CHEBI:18420"/>
    </ligand>
</feature>
<sequence length="233" mass="25018">MAMKPLPQAVVFDLDGVITDTAEFHFLAWQQLAEKLGICIDRAFNEQLKGVNRADSLTRILQHGGQADAYTPAQRQQFMTEKNELYRQLLANLSPADILTGILPLLADLRAAGCRIGLASVSENAPQVLASLGLCNWFDFCADARALTHSKPHPEIFLTACRGLGVAPAQAIGIEDAQAGIAAINASGMYSVGIGATLAGADYRLNHTGELAWPDLLAHWQAKQACPTPITRS</sequence>
<evidence type="ECO:0000256" key="13">
    <source>
        <dbReference type="PIRSR" id="PIRSR610972-2"/>
    </source>
</evidence>
<evidence type="ECO:0000256" key="14">
    <source>
        <dbReference type="PIRSR" id="PIRSR610972-3"/>
    </source>
</evidence>
<evidence type="ECO:0000256" key="9">
    <source>
        <dbReference type="ARBA" id="ARBA00044926"/>
    </source>
</evidence>
<dbReference type="InterPro" id="IPR051600">
    <property type="entry name" value="Beta-PGM-like"/>
</dbReference>
<evidence type="ECO:0000256" key="11">
    <source>
        <dbReference type="ARBA" id="ARBA00044991"/>
    </source>
</evidence>
<dbReference type="InterPro" id="IPR023198">
    <property type="entry name" value="PGP-like_dom2"/>
</dbReference>
<dbReference type="InterPro" id="IPR006439">
    <property type="entry name" value="HAD-SF_hydro_IA"/>
</dbReference>
<feature type="active site" description="Proton donor/acceptor" evidence="12">
    <location>
        <position position="15"/>
    </location>
</feature>
<feature type="binding site" evidence="14">
    <location>
        <position position="175"/>
    </location>
    <ligand>
        <name>Mg(2+)</name>
        <dbReference type="ChEBI" id="CHEBI:18420"/>
    </ligand>
</feature>
<feature type="binding site" evidence="13">
    <location>
        <begin position="120"/>
        <end position="124"/>
    </location>
    <ligand>
        <name>substrate</name>
    </ligand>
</feature>
<evidence type="ECO:0000313" key="17">
    <source>
        <dbReference type="Proteomes" id="UP000234240"/>
    </source>
</evidence>
<dbReference type="NCBIfam" id="TIGR02009">
    <property type="entry name" value="PGMB-YQAB-SF"/>
    <property type="match status" value="1"/>
</dbReference>
<comment type="catalytic activity">
    <reaction evidence="9">
        <text>beta-D-glucose 1-phosphate = beta-D-glucose 6-phosphate</text>
        <dbReference type="Rhea" id="RHEA:20113"/>
        <dbReference type="ChEBI" id="CHEBI:57684"/>
        <dbReference type="ChEBI" id="CHEBI:58247"/>
        <dbReference type="EC" id="5.4.2.6"/>
    </reaction>
</comment>
<evidence type="ECO:0000313" key="16">
    <source>
        <dbReference type="EMBL" id="PLR35857.1"/>
    </source>
</evidence>
<dbReference type="FunFam" id="1.10.150.240:FF:000010">
    <property type="entry name" value="Beta-phosphoglucomutase"/>
    <property type="match status" value="1"/>
</dbReference>
<keyword evidence="8" id="KW-0119">Carbohydrate metabolism</keyword>
<feature type="binding site" evidence="13">
    <location>
        <position position="29"/>
    </location>
    <ligand>
        <name>substrate</name>
    </ligand>
</feature>
<dbReference type="EMBL" id="PJZF01000010">
    <property type="protein sequence ID" value="PLR35857.1"/>
    <property type="molecule type" value="Genomic_DNA"/>
</dbReference>
<dbReference type="Pfam" id="PF00702">
    <property type="entry name" value="Hydrolase"/>
    <property type="match status" value="1"/>
</dbReference>
<dbReference type="RefSeq" id="WP_101816521.1">
    <property type="nucleotide sequence ID" value="NZ_PJZF01000010.1"/>
</dbReference>
<dbReference type="GO" id="GO:0005975">
    <property type="term" value="P:carbohydrate metabolic process"/>
    <property type="evidence" value="ECO:0007669"/>
    <property type="project" value="InterPro"/>
</dbReference>
<evidence type="ECO:0000256" key="8">
    <source>
        <dbReference type="ARBA" id="ARBA00023277"/>
    </source>
</evidence>
<dbReference type="GO" id="GO:0005737">
    <property type="term" value="C:cytoplasm"/>
    <property type="evidence" value="ECO:0007669"/>
    <property type="project" value="UniProtKB-SubCell"/>
</dbReference>
<dbReference type="OrthoDB" id="9800058at2"/>
<feature type="site" description="Important for catalytic activity and assists the phosphoryl transfer reaction to Asp8 by balancing charge and orienting the reacting groups" evidence="15">
    <location>
        <position position="120"/>
    </location>
</feature>
<evidence type="ECO:0000256" key="3">
    <source>
        <dbReference type="ARBA" id="ARBA00022490"/>
    </source>
</evidence>
<keyword evidence="6 14" id="KW-0460">Magnesium</keyword>
<evidence type="ECO:0000256" key="4">
    <source>
        <dbReference type="ARBA" id="ARBA00022553"/>
    </source>
</evidence>
<dbReference type="EC" id="5.4.2.6" evidence="10"/>
<name>A0A2N5E4F2_9GAMM</name>
<dbReference type="SFLD" id="SFLDS00003">
    <property type="entry name" value="Haloacid_Dehalogenase"/>
    <property type="match status" value="1"/>
</dbReference>
<dbReference type="PANTHER" id="PTHR46193:SF18">
    <property type="entry name" value="HEXITOL PHOSPHATASE B"/>
    <property type="match status" value="1"/>
</dbReference>
<evidence type="ECO:0000256" key="1">
    <source>
        <dbReference type="ARBA" id="ARBA00004496"/>
    </source>
</evidence>
<keyword evidence="7" id="KW-0413">Isomerase</keyword>
<accession>A0A2N5E4F2</accession>
<comment type="cofactor">
    <cofactor evidence="14">
        <name>Mg(2+)</name>
        <dbReference type="ChEBI" id="CHEBI:18420"/>
    </cofactor>
    <text evidence="14">Binds 2 magnesium ions per subunit.</text>
</comment>
<dbReference type="InterPro" id="IPR010976">
    <property type="entry name" value="B-phosphoglucomutase_hydrolase"/>
</dbReference>
<feature type="binding site" evidence="14">
    <location>
        <position position="15"/>
    </location>
    <ligand>
        <name>Mg(2+)</name>
        <dbReference type="ChEBI" id="CHEBI:18420"/>
    </ligand>
</feature>
<dbReference type="Gene3D" id="1.10.150.240">
    <property type="entry name" value="Putative phosphatase, domain 2"/>
    <property type="match status" value="1"/>
</dbReference>
<dbReference type="InterPro" id="IPR010972">
    <property type="entry name" value="Beta-PGM"/>
</dbReference>
<feature type="binding site" evidence="13">
    <location>
        <position position="151"/>
    </location>
    <ligand>
        <name>substrate</name>
    </ligand>
</feature>
<dbReference type="GO" id="GO:0000287">
    <property type="term" value="F:magnesium ion binding"/>
    <property type="evidence" value="ECO:0007669"/>
    <property type="project" value="InterPro"/>
</dbReference>
<keyword evidence="4" id="KW-0597">Phosphoprotein</keyword>
<organism evidence="16 17">
    <name type="scientific">Chimaeribacter californicus</name>
    <dbReference type="NCBI Taxonomy" id="2060067"/>
    <lineage>
        <taxon>Bacteria</taxon>
        <taxon>Pseudomonadati</taxon>
        <taxon>Pseudomonadota</taxon>
        <taxon>Gammaproteobacteria</taxon>
        <taxon>Enterobacterales</taxon>
        <taxon>Yersiniaceae</taxon>
        <taxon>Chimaeribacter</taxon>
    </lineage>
</organism>
<dbReference type="GO" id="GO:0008801">
    <property type="term" value="F:beta-phosphoglucomutase activity"/>
    <property type="evidence" value="ECO:0007669"/>
    <property type="project" value="UniProtKB-EC"/>
</dbReference>
<dbReference type="SUPFAM" id="SSF56784">
    <property type="entry name" value="HAD-like"/>
    <property type="match status" value="1"/>
</dbReference>
<evidence type="ECO:0000256" key="6">
    <source>
        <dbReference type="ARBA" id="ARBA00022842"/>
    </source>
</evidence>
<dbReference type="Proteomes" id="UP000234240">
    <property type="component" value="Unassembled WGS sequence"/>
</dbReference>
<dbReference type="Gene3D" id="3.40.50.1000">
    <property type="entry name" value="HAD superfamily/HAD-like"/>
    <property type="match status" value="1"/>
</dbReference>
<dbReference type="InterPro" id="IPR023214">
    <property type="entry name" value="HAD_sf"/>
</dbReference>
<comment type="subcellular location">
    <subcellularLocation>
        <location evidence="1">Cytoplasm</location>
    </subcellularLocation>
</comment>
<comment type="caution">
    <text evidence="16">The sequence shown here is derived from an EMBL/GenBank/DDBJ whole genome shotgun (WGS) entry which is preliminary data.</text>
</comment>
<feature type="binding site" evidence="13">
    <location>
        <position position="56"/>
    </location>
    <ligand>
        <name>substrate</name>
    </ligand>
</feature>
<dbReference type="SFLD" id="SFLDG01135">
    <property type="entry name" value="C1.5.6:_HAD__Beta-PGM__Phospha"/>
    <property type="match status" value="1"/>
</dbReference>
<proteinExistence type="inferred from homology"/>
<feature type="site" description="Important for catalytic activity and assists the phosphoryl transfer reaction to Asp8 by balancing charge and orienting the reacting groups" evidence="15">
    <location>
        <position position="151"/>
    </location>
</feature>
<evidence type="ECO:0000256" key="12">
    <source>
        <dbReference type="PIRSR" id="PIRSR610972-1"/>
    </source>
</evidence>
<reference evidence="16 17" key="1">
    <citation type="submission" date="2017-12" db="EMBL/GenBank/DDBJ databases">
        <title>Characterization of six clinical isolates of Enterochimera gen. nov., a novel genus of the Yersiniaciae family and the three species Enterochimera arupensis sp. nov., Enterochimera coloradensis sp. nov, and Enterochimera californica sp. nov.</title>
        <authorList>
            <person name="Rossi A."/>
            <person name="Fisher M."/>
        </authorList>
    </citation>
    <scope>NUCLEOTIDE SEQUENCE [LARGE SCALE GENOMIC DNA]</scope>
    <source>
        <strain evidence="17">2015-Iso6</strain>
    </source>
</reference>
<feature type="binding site" evidence="13">
    <location>
        <begin position="48"/>
        <end position="53"/>
    </location>
    <ligand>
        <name>substrate</name>
    </ligand>
</feature>
<feature type="binding site" evidence="14">
    <location>
        <position position="176"/>
    </location>
    <ligand>
        <name>Mg(2+)</name>
        <dbReference type="ChEBI" id="CHEBI:18420"/>
    </ligand>
</feature>
<feature type="active site" description="Nucleophile" evidence="12">
    <location>
        <position position="13"/>
    </location>
</feature>
<dbReference type="CDD" id="cd02598">
    <property type="entry name" value="HAD_BPGM"/>
    <property type="match status" value="1"/>
</dbReference>
<dbReference type="PANTHER" id="PTHR46193">
    <property type="entry name" value="6-PHOSPHOGLUCONATE PHOSPHATASE"/>
    <property type="match status" value="1"/>
</dbReference>
<evidence type="ECO:0000256" key="10">
    <source>
        <dbReference type="ARBA" id="ARBA00044968"/>
    </source>
</evidence>
<dbReference type="NCBIfam" id="TIGR01990">
    <property type="entry name" value="bPGM"/>
    <property type="match status" value="1"/>
</dbReference>
<comment type="similarity">
    <text evidence="2">Belongs to the HAD-like hydrolase superfamily. CbbY/CbbZ/Gph/YieH family.</text>
</comment>
<evidence type="ECO:0000256" key="15">
    <source>
        <dbReference type="PIRSR" id="PIRSR610972-4"/>
    </source>
</evidence>
<dbReference type="InterPro" id="IPR036412">
    <property type="entry name" value="HAD-like_sf"/>
</dbReference>
<dbReference type="AlphaFoldDB" id="A0A2N5E4F2"/>
<keyword evidence="5 14" id="KW-0479">Metal-binding</keyword>
<evidence type="ECO:0000256" key="2">
    <source>
        <dbReference type="ARBA" id="ARBA00006171"/>
    </source>
</evidence>
<keyword evidence="3" id="KW-0963">Cytoplasm</keyword>
<feature type="binding site" evidence="13">
    <location>
        <position position="82"/>
    </location>
    <ligand>
        <name>substrate</name>
    </ligand>
</feature>
<feature type="binding site" evidence="13">
    <location>
        <begin position="13"/>
        <end position="15"/>
    </location>
    <ligand>
        <name>substrate</name>
    </ligand>
</feature>
<protein>
    <recommendedName>
        <fullName evidence="11">Beta-phosphoglucomutase</fullName>
        <ecNumber evidence="10">5.4.2.6</ecNumber>
    </recommendedName>
</protein>
<dbReference type="NCBIfam" id="TIGR01509">
    <property type="entry name" value="HAD-SF-IA-v3"/>
    <property type="match status" value="1"/>
</dbReference>
<gene>
    <name evidence="16" type="primary">pgmB</name>
    <name evidence="16" type="ORF">CYR55_12870</name>
</gene>
<evidence type="ECO:0000256" key="5">
    <source>
        <dbReference type="ARBA" id="ARBA00022723"/>
    </source>
</evidence>